<dbReference type="InterPro" id="IPR005467">
    <property type="entry name" value="His_kinase_dom"/>
</dbReference>
<dbReference type="Pfam" id="PF00072">
    <property type="entry name" value="Response_reg"/>
    <property type="match status" value="1"/>
</dbReference>
<dbReference type="PANTHER" id="PTHR43047:SF72">
    <property type="entry name" value="OSMOSENSING HISTIDINE PROTEIN KINASE SLN1"/>
    <property type="match status" value="1"/>
</dbReference>
<dbReference type="CDD" id="cd07302">
    <property type="entry name" value="CHD"/>
    <property type="match status" value="1"/>
</dbReference>
<dbReference type="CDD" id="cd17574">
    <property type="entry name" value="REC_OmpR"/>
    <property type="match status" value="1"/>
</dbReference>
<dbReference type="PANTHER" id="PTHR43047">
    <property type="entry name" value="TWO-COMPONENT HISTIDINE PROTEIN KINASE"/>
    <property type="match status" value="1"/>
</dbReference>
<dbReference type="InterPro" id="IPR001789">
    <property type="entry name" value="Sig_transdc_resp-reg_receiver"/>
</dbReference>
<evidence type="ECO:0000313" key="14">
    <source>
        <dbReference type="EMBL" id="AUI68060.2"/>
    </source>
</evidence>
<dbReference type="Proteomes" id="UP000234271">
    <property type="component" value="Chromosome"/>
</dbReference>
<keyword evidence="6" id="KW-0418">Kinase</keyword>
<dbReference type="Pfam" id="PF00211">
    <property type="entry name" value="Guanylate_cyc"/>
    <property type="match status" value="1"/>
</dbReference>
<dbReference type="SUPFAM" id="SSF52172">
    <property type="entry name" value="CheY-like"/>
    <property type="match status" value="1"/>
</dbReference>
<sequence>MRKNMALTSLFQNTQANTPFYIPLRYSLTGAFLGMVLVLLFLVSTIHFLETKSYLEQMYSHLQQQAENNVSNAVRLLTINQKVVDDVLTEQIQTYIPLLETAFNQQDGDADKIDWNSLKKQFGEENDFFIVNEQGIVTHSSHLRLLGADYQRLPALLEMLKTAYRQQTPLYSRPIYDYNRQRVGKLAYYPTLNHQFLGIYASTQKYPHIIDTFDISKVTSRLRLLNNTIQSIRIFNLYESLLNDETPLDSKTKKIIALMTQTRTPPQYLLEQENYKNRHYLFVNLSDEQNVLLADNSKIIEITHNRKIIDDSLEQLNNIYYILIISSIILSIIFTYLIANYITHPIKEIINSINIIALGNLEHLITIKANNELKILKDSITLMVNSMLVFINQIKQQNTELQKLDKMKDEFLSNTSHELRTPINGIIGITESMLDGVSGTLTDDARHNLLLIALSGKRLSSLVNDLLDFAQLKHRELVLNLKPVDIRIVTDIVLNIARPLVGQKNITLINHIADDILAMADEERLQQILLNLVTNAIKFTEFGRIEIFSSSFNDRFLMISVADTGIGIPENKIEHIFNAFEQADTSISREYGGAGLGLSITKKLVELHGGEVRLQSTVSKGSRFSFTLPATSRERILFEAPIPVVLTEQSEKLLPQPFELLLAENQAINLPLPATLAAETNNASSNKPFRILVVDDDPVNLKVLENQLALANYQTVRAMDGHEALDHLWAGEEFTLVLLDIMMPRMSGFDVCRIIRTQYPATQLPVIMLTARSQENDLVEGLEVGANDYITKPFSKVELLSRIKTHINLARINIAYSHFVPLEFLKLLEKDSIIEVRLGDHVQKRMSVLFADIRSFTSLSEAMSPQDNFSFLNAYLQQVSPVIRQYNGFIDKYIGDTVMALFPDKADDALQAAISMLAALAKYNLTRGRPGRPIIRIGIGIHIGNLMLGTIGEEKRMEGTVISDAVNLASRMEGLTRIYNISLAISKQLLDSLEHPENHHYRFVGKLRVKGKREPVQVIEVLDAEPDATTRQLKIMCTDKFDKAIQYFFDKSFIESAQLFEHIATLNPADKVAGFYLDRCHYYKTEGIPDDWEGVEELREK</sequence>
<evidence type="ECO:0000259" key="13">
    <source>
        <dbReference type="PROSITE" id="PS50885"/>
    </source>
</evidence>
<dbReference type="GO" id="GO:0000155">
    <property type="term" value="F:phosphorelay sensor kinase activity"/>
    <property type="evidence" value="ECO:0007669"/>
    <property type="project" value="InterPro"/>
</dbReference>
<dbReference type="SUPFAM" id="SSF158472">
    <property type="entry name" value="HAMP domain-like"/>
    <property type="match status" value="1"/>
</dbReference>
<dbReference type="Gene3D" id="3.40.50.2300">
    <property type="match status" value="1"/>
</dbReference>
<dbReference type="AlphaFoldDB" id="A0A2N9YC61"/>
<keyword evidence="9" id="KW-0812">Transmembrane</keyword>
<dbReference type="SMART" id="SM00388">
    <property type="entry name" value="HisKA"/>
    <property type="match status" value="1"/>
</dbReference>
<organism evidence="14 15">
    <name type="scientific">Beggiatoa leptomitoformis</name>
    <dbReference type="NCBI Taxonomy" id="288004"/>
    <lineage>
        <taxon>Bacteria</taxon>
        <taxon>Pseudomonadati</taxon>
        <taxon>Pseudomonadota</taxon>
        <taxon>Gammaproteobacteria</taxon>
        <taxon>Thiotrichales</taxon>
        <taxon>Thiotrichaceae</taxon>
        <taxon>Beggiatoa</taxon>
    </lineage>
</organism>
<dbReference type="InterPro" id="IPR003594">
    <property type="entry name" value="HATPase_dom"/>
</dbReference>
<evidence type="ECO:0000256" key="8">
    <source>
        <dbReference type="PROSITE-ProRule" id="PRU00169"/>
    </source>
</evidence>
<comment type="subcellular location">
    <subcellularLocation>
        <location evidence="2">Membrane</location>
    </subcellularLocation>
</comment>
<dbReference type="EC" id="2.7.13.3" evidence="3"/>
<keyword evidence="9" id="KW-0472">Membrane</keyword>
<dbReference type="PROSITE" id="PS50109">
    <property type="entry name" value="HIS_KIN"/>
    <property type="match status" value="1"/>
</dbReference>
<dbReference type="InterPro" id="IPR029787">
    <property type="entry name" value="Nucleotide_cyclase"/>
</dbReference>
<dbReference type="GO" id="GO:0009190">
    <property type="term" value="P:cyclic nucleotide biosynthetic process"/>
    <property type="evidence" value="ECO:0007669"/>
    <property type="project" value="InterPro"/>
</dbReference>
<dbReference type="InterPro" id="IPR011006">
    <property type="entry name" value="CheY-like_superfamily"/>
</dbReference>
<evidence type="ECO:0000256" key="4">
    <source>
        <dbReference type="ARBA" id="ARBA00022553"/>
    </source>
</evidence>
<keyword evidence="5" id="KW-0808">Transferase</keyword>
<keyword evidence="4 8" id="KW-0597">Phosphoprotein</keyword>
<evidence type="ECO:0000313" key="15">
    <source>
        <dbReference type="Proteomes" id="UP000234271"/>
    </source>
</evidence>
<dbReference type="GO" id="GO:0005886">
    <property type="term" value="C:plasma membrane"/>
    <property type="evidence" value="ECO:0007669"/>
    <property type="project" value="TreeGrafter"/>
</dbReference>
<dbReference type="SMART" id="SM00387">
    <property type="entry name" value="HATPase_c"/>
    <property type="match status" value="1"/>
</dbReference>
<dbReference type="Pfam" id="PF00512">
    <property type="entry name" value="HisKA"/>
    <property type="match status" value="1"/>
</dbReference>
<dbReference type="SMART" id="SM00044">
    <property type="entry name" value="CYCc"/>
    <property type="match status" value="1"/>
</dbReference>
<feature type="domain" description="HAMP" evidence="13">
    <location>
        <begin position="340"/>
        <end position="392"/>
    </location>
</feature>
<dbReference type="Gene3D" id="1.10.287.130">
    <property type="match status" value="1"/>
</dbReference>
<dbReference type="Gene3D" id="6.10.340.10">
    <property type="match status" value="1"/>
</dbReference>
<feature type="domain" description="Histidine kinase" evidence="10">
    <location>
        <begin position="414"/>
        <end position="632"/>
    </location>
</feature>
<dbReference type="Gene3D" id="3.30.70.1230">
    <property type="entry name" value="Nucleotide cyclase"/>
    <property type="match status" value="1"/>
</dbReference>
<dbReference type="EMBL" id="CP018889">
    <property type="protein sequence ID" value="AUI68060.2"/>
    <property type="molecule type" value="Genomic_DNA"/>
</dbReference>
<comment type="catalytic activity">
    <reaction evidence="1">
        <text>ATP + protein L-histidine = ADP + protein N-phospho-L-histidine.</text>
        <dbReference type="EC" id="2.7.13.3"/>
    </reaction>
</comment>
<dbReference type="Pfam" id="PF02518">
    <property type="entry name" value="HATPase_c"/>
    <property type="match status" value="1"/>
</dbReference>
<feature type="modified residue" description="4-aspartylphosphate" evidence="8">
    <location>
        <position position="740"/>
    </location>
</feature>
<keyword evidence="15" id="KW-1185">Reference proteome</keyword>
<dbReference type="SUPFAM" id="SSF55874">
    <property type="entry name" value="ATPase domain of HSP90 chaperone/DNA topoisomerase II/histidine kinase"/>
    <property type="match status" value="1"/>
</dbReference>
<dbReference type="InterPro" id="IPR036890">
    <property type="entry name" value="HATPase_C_sf"/>
</dbReference>
<dbReference type="InterPro" id="IPR036097">
    <property type="entry name" value="HisK_dim/P_sf"/>
</dbReference>
<dbReference type="PROSITE" id="PS50885">
    <property type="entry name" value="HAMP"/>
    <property type="match status" value="1"/>
</dbReference>
<dbReference type="InterPro" id="IPR001054">
    <property type="entry name" value="A/G_cyclase"/>
</dbReference>
<evidence type="ECO:0000256" key="6">
    <source>
        <dbReference type="ARBA" id="ARBA00022777"/>
    </source>
</evidence>
<dbReference type="CDD" id="cd00082">
    <property type="entry name" value="HisKA"/>
    <property type="match status" value="1"/>
</dbReference>
<dbReference type="PROSITE" id="PS50125">
    <property type="entry name" value="GUANYLATE_CYCLASE_2"/>
    <property type="match status" value="1"/>
</dbReference>
<evidence type="ECO:0000259" key="12">
    <source>
        <dbReference type="PROSITE" id="PS50125"/>
    </source>
</evidence>
<accession>A0A2N9YC61</accession>
<dbReference type="FunFam" id="3.30.565.10:FF:000010">
    <property type="entry name" value="Sensor histidine kinase RcsC"/>
    <property type="match status" value="1"/>
</dbReference>
<dbReference type="GO" id="GO:0004016">
    <property type="term" value="F:adenylate cyclase activity"/>
    <property type="evidence" value="ECO:0007669"/>
    <property type="project" value="UniProtKB-ARBA"/>
</dbReference>
<feature type="domain" description="Guanylate cyclase" evidence="12">
    <location>
        <begin position="847"/>
        <end position="973"/>
    </location>
</feature>
<dbReference type="GO" id="GO:0009927">
    <property type="term" value="F:histidine phosphotransfer kinase activity"/>
    <property type="evidence" value="ECO:0007669"/>
    <property type="project" value="TreeGrafter"/>
</dbReference>
<dbReference type="CDD" id="cd16922">
    <property type="entry name" value="HATPase_EvgS-ArcB-TorS-like"/>
    <property type="match status" value="1"/>
</dbReference>
<dbReference type="PROSITE" id="PS50110">
    <property type="entry name" value="RESPONSE_REGULATORY"/>
    <property type="match status" value="1"/>
</dbReference>
<evidence type="ECO:0000256" key="5">
    <source>
        <dbReference type="ARBA" id="ARBA00022679"/>
    </source>
</evidence>
<evidence type="ECO:0000256" key="2">
    <source>
        <dbReference type="ARBA" id="ARBA00004370"/>
    </source>
</evidence>
<feature type="transmembrane region" description="Helical" evidence="9">
    <location>
        <begin position="319"/>
        <end position="339"/>
    </location>
</feature>
<keyword evidence="7" id="KW-0902">Two-component regulatory system</keyword>
<reference evidence="15" key="1">
    <citation type="submission" date="2016-12" db="EMBL/GenBank/DDBJ databases">
        <title>Complete Genome Sequence of Beggiatoa leptomitiformis D-401.</title>
        <authorList>
            <person name="Fomenkov A."/>
            <person name="Vincze T."/>
            <person name="Grabovich M."/>
            <person name="Anton B.P."/>
            <person name="Dubinina G."/>
            <person name="Orlova M."/>
            <person name="Belousova E."/>
            <person name="Roberts R.J."/>
        </authorList>
    </citation>
    <scope>NUCLEOTIDE SEQUENCE [LARGE SCALE GENOMIC DNA]</scope>
    <source>
        <strain evidence="15">D-401</strain>
    </source>
</reference>
<gene>
    <name evidence="14" type="ORF">BLE401_04650</name>
</gene>
<evidence type="ECO:0000256" key="3">
    <source>
        <dbReference type="ARBA" id="ARBA00012438"/>
    </source>
</evidence>
<dbReference type="SMART" id="SM00448">
    <property type="entry name" value="REC"/>
    <property type="match status" value="1"/>
</dbReference>
<feature type="transmembrane region" description="Helical" evidence="9">
    <location>
        <begin position="26"/>
        <end position="49"/>
    </location>
</feature>
<name>A0A2N9YC61_9GAMM</name>
<feature type="domain" description="Response regulatory" evidence="11">
    <location>
        <begin position="690"/>
        <end position="807"/>
    </location>
</feature>
<evidence type="ECO:0000256" key="7">
    <source>
        <dbReference type="ARBA" id="ARBA00023012"/>
    </source>
</evidence>
<dbReference type="InterPro" id="IPR003660">
    <property type="entry name" value="HAMP_dom"/>
</dbReference>
<dbReference type="SUPFAM" id="SSF55073">
    <property type="entry name" value="Nucleotide cyclase"/>
    <property type="match status" value="1"/>
</dbReference>
<proteinExistence type="predicted"/>
<keyword evidence="9" id="KW-1133">Transmembrane helix</keyword>
<evidence type="ECO:0000256" key="9">
    <source>
        <dbReference type="SAM" id="Phobius"/>
    </source>
</evidence>
<protein>
    <recommendedName>
        <fullName evidence="3">histidine kinase</fullName>
        <ecNumber evidence="3">2.7.13.3</ecNumber>
    </recommendedName>
</protein>
<dbReference type="PRINTS" id="PR00344">
    <property type="entry name" value="BCTRLSENSOR"/>
</dbReference>
<evidence type="ECO:0000259" key="10">
    <source>
        <dbReference type="PROSITE" id="PS50109"/>
    </source>
</evidence>
<dbReference type="SUPFAM" id="SSF47384">
    <property type="entry name" value="Homodimeric domain of signal transducing histidine kinase"/>
    <property type="match status" value="1"/>
</dbReference>
<evidence type="ECO:0000259" key="11">
    <source>
        <dbReference type="PROSITE" id="PS50110"/>
    </source>
</evidence>
<dbReference type="Gene3D" id="3.30.565.10">
    <property type="entry name" value="Histidine kinase-like ATPase, C-terminal domain"/>
    <property type="match status" value="1"/>
</dbReference>
<evidence type="ECO:0000256" key="1">
    <source>
        <dbReference type="ARBA" id="ARBA00000085"/>
    </source>
</evidence>
<dbReference type="InterPro" id="IPR003661">
    <property type="entry name" value="HisK_dim/P_dom"/>
</dbReference>
<dbReference type="InterPro" id="IPR004358">
    <property type="entry name" value="Sig_transdc_His_kin-like_C"/>
</dbReference>